<dbReference type="GO" id="GO:0005886">
    <property type="term" value="C:plasma membrane"/>
    <property type="evidence" value="ECO:0007669"/>
    <property type="project" value="UniProtKB-SubCell"/>
</dbReference>
<evidence type="ECO:0000256" key="1">
    <source>
        <dbReference type="ARBA" id="ARBA00004651"/>
    </source>
</evidence>
<feature type="transmembrane region" description="Helical" evidence="12">
    <location>
        <begin position="159"/>
        <end position="179"/>
    </location>
</feature>
<evidence type="ECO:0000256" key="7">
    <source>
        <dbReference type="ARBA" id="ARBA00023053"/>
    </source>
</evidence>
<evidence type="ECO:0000256" key="10">
    <source>
        <dbReference type="ARBA" id="ARBA00023201"/>
    </source>
</evidence>
<keyword evidence="7" id="KW-0915">Sodium</keyword>
<dbReference type="PANTHER" id="PTHR42985:SF47">
    <property type="entry name" value="INTEGRAL MEMBRANE TRANSPORT PROTEIN"/>
    <property type="match status" value="1"/>
</dbReference>
<accession>A0A0U2PJI7</accession>
<feature type="transmembrane region" description="Helical" evidence="12">
    <location>
        <begin position="463"/>
        <end position="482"/>
    </location>
</feature>
<feature type="transmembrane region" description="Helical" evidence="12">
    <location>
        <begin position="286"/>
        <end position="311"/>
    </location>
</feature>
<dbReference type="Gene3D" id="1.20.1730.10">
    <property type="entry name" value="Sodium/glucose cotransporter"/>
    <property type="match status" value="1"/>
</dbReference>
<dbReference type="STRING" id="1526571.AT746_16510"/>
<dbReference type="InterPro" id="IPR038377">
    <property type="entry name" value="Na/Glc_symporter_sf"/>
</dbReference>
<protein>
    <submittedName>
        <fullName evidence="13">Sodium:solute symporter</fullName>
    </submittedName>
</protein>
<evidence type="ECO:0000256" key="3">
    <source>
        <dbReference type="ARBA" id="ARBA00022448"/>
    </source>
</evidence>
<dbReference type="Pfam" id="PF00474">
    <property type="entry name" value="SSF"/>
    <property type="match status" value="1"/>
</dbReference>
<reference evidence="13 14" key="1">
    <citation type="submission" date="2015-12" db="EMBL/GenBank/DDBJ databases">
        <title>Complete genome of Lacimicrobium alkaliphilum KCTC 32984.</title>
        <authorList>
            <person name="Kim S.-G."/>
            <person name="Lee Y.-J."/>
        </authorList>
    </citation>
    <scope>NUCLEOTIDE SEQUENCE [LARGE SCALE GENOMIC DNA]</scope>
    <source>
        <strain evidence="13 14">YelD216</strain>
    </source>
</reference>
<dbReference type="Proteomes" id="UP000068447">
    <property type="component" value="Chromosome"/>
</dbReference>
<feature type="transmembrane region" description="Helical" evidence="12">
    <location>
        <begin position="76"/>
        <end position="96"/>
    </location>
</feature>
<name>A0A0U2PJI7_9ALTE</name>
<keyword evidence="8" id="KW-0406">Ion transport</keyword>
<dbReference type="GO" id="GO:0015293">
    <property type="term" value="F:symporter activity"/>
    <property type="evidence" value="ECO:0007669"/>
    <property type="project" value="TreeGrafter"/>
</dbReference>
<dbReference type="EMBL" id="CP013650">
    <property type="protein sequence ID" value="ALS99709.1"/>
    <property type="molecule type" value="Genomic_DNA"/>
</dbReference>
<comment type="subcellular location">
    <subcellularLocation>
        <location evidence="1">Cell membrane</location>
        <topology evidence="1">Multi-pass membrane protein</topology>
    </subcellularLocation>
</comment>
<organism evidence="13 14">
    <name type="scientific">Lacimicrobium alkaliphilum</name>
    <dbReference type="NCBI Taxonomy" id="1526571"/>
    <lineage>
        <taxon>Bacteria</taxon>
        <taxon>Pseudomonadati</taxon>
        <taxon>Pseudomonadota</taxon>
        <taxon>Gammaproteobacteria</taxon>
        <taxon>Alteromonadales</taxon>
        <taxon>Alteromonadaceae</taxon>
        <taxon>Lacimicrobium</taxon>
    </lineage>
</organism>
<comment type="similarity">
    <text evidence="2 11">Belongs to the sodium:solute symporter (SSF) (TC 2.A.21) family.</text>
</comment>
<proteinExistence type="inferred from homology"/>
<keyword evidence="5 12" id="KW-0812">Transmembrane</keyword>
<dbReference type="KEGG" id="lal:AT746_16510"/>
<dbReference type="RefSeq" id="WP_062482591.1">
    <property type="nucleotide sequence ID" value="NZ_CP013650.1"/>
</dbReference>
<feature type="transmembrane region" description="Helical" evidence="12">
    <location>
        <begin position="129"/>
        <end position="153"/>
    </location>
</feature>
<evidence type="ECO:0000256" key="6">
    <source>
        <dbReference type="ARBA" id="ARBA00022989"/>
    </source>
</evidence>
<feature type="transmembrane region" description="Helical" evidence="12">
    <location>
        <begin position="191"/>
        <end position="209"/>
    </location>
</feature>
<evidence type="ECO:0000313" key="13">
    <source>
        <dbReference type="EMBL" id="ALS99709.1"/>
    </source>
</evidence>
<keyword evidence="10" id="KW-0739">Sodium transport</keyword>
<dbReference type="InterPro" id="IPR001734">
    <property type="entry name" value="Na/solute_symporter"/>
</dbReference>
<keyword evidence="9 12" id="KW-0472">Membrane</keyword>
<dbReference type="OrthoDB" id="9803348at2"/>
<evidence type="ECO:0000256" key="11">
    <source>
        <dbReference type="RuleBase" id="RU362091"/>
    </source>
</evidence>
<sequence length="530" mass="57865">MQSQFAWQDWLVFIAYFLVMAGTGWYYSRKKAATTADYFLAGNSMPVWMVAISVLATAQSAATFLGGPDQGYRNDFSYLATNIGAFIGALFVAAYLMPKFYQARVTTVYEMLEQRFGASAKRQAGLMYLFGRVFASGARLYLAAIAVSMILFADIQASSVITSVLILTLVGLAYSFVGGIRSVIVSDVIQCTVYVGAALFVIYFLYAAIPADFGEIIQALREPHDRELSKLTLLDFRLDFTSSGVFTFWSAISGFVLLNIAAFGMDQDMTQRMLSCKDAKKGASALIWSVVLVIPVMALFIIIGLLLYIYYQRPDLMMSADGQSVVPTFEGEQVTIFMYYVLNEIPVGVRGLVTVGVIAAALSTLNSGLNAMSSVLVQDLYRPMMQKLKPQHQEGHYVWAGQMGMVVAAAALAGMAILCFYWQQYSDMPLLAFALSVMVFSYSGLLGVYFTVLFTRRGSARSVLLALLSGFFVTLGLQPYILGLLLPQDMQFELGFTWQLCIGTAVAFAVCLAGNNNADSAVVGSQGAES</sequence>
<gene>
    <name evidence="13" type="ORF">AT746_16510</name>
</gene>
<feature type="transmembrane region" description="Helical" evidence="12">
    <location>
        <begin position="246"/>
        <end position="265"/>
    </location>
</feature>
<keyword evidence="4" id="KW-1003">Cell membrane</keyword>
<keyword evidence="6 12" id="KW-1133">Transmembrane helix</keyword>
<keyword evidence="3" id="KW-0813">Transport</keyword>
<evidence type="ECO:0000256" key="5">
    <source>
        <dbReference type="ARBA" id="ARBA00022692"/>
    </source>
</evidence>
<evidence type="ECO:0000256" key="8">
    <source>
        <dbReference type="ARBA" id="ARBA00023065"/>
    </source>
</evidence>
<evidence type="ECO:0000256" key="9">
    <source>
        <dbReference type="ARBA" id="ARBA00023136"/>
    </source>
</evidence>
<feature type="transmembrane region" description="Helical" evidence="12">
    <location>
        <begin position="429"/>
        <end position="451"/>
    </location>
</feature>
<dbReference type="GO" id="GO:0006814">
    <property type="term" value="P:sodium ion transport"/>
    <property type="evidence" value="ECO:0007669"/>
    <property type="project" value="UniProtKB-KW"/>
</dbReference>
<dbReference type="PANTHER" id="PTHR42985">
    <property type="entry name" value="SODIUM-COUPLED MONOCARBOXYLATE TRANSPORTER"/>
    <property type="match status" value="1"/>
</dbReference>
<dbReference type="InterPro" id="IPR051163">
    <property type="entry name" value="Sodium:Solute_Symporter_SSF"/>
</dbReference>
<evidence type="ECO:0000256" key="12">
    <source>
        <dbReference type="SAM" id="Phobius"/>
    </source>
</evidence>
<feature type="transmembrane region" description="Helical" evidence="12">
    <location>
        <begin position="6"/>
        <end position="26"/>
    </location>
</feature>
<dbReference type="PROSITE" id="PS50283">
    <property type="entry name" value="NA_SOLUT_SYMP_3"/>
    <property type="match status" value="1"/>
</dbReference>
<feature type="transmembrane region" description="Helical" evidence="12">
    <location>
        <begin position="352"/>
        <end position="377"/>
    </location>
</feature>
<keyword evidence="14" id="KW-1185">Reference proteome</keyword>
<evidence type="ECO:0000313" key="14">
    <source>
        <dbReference type="Proteomes" id="UP000068447"/>
    </source>
</evidence>
<evidence type="ECO:0000256" key="4">
    <source>
        <dbReference type="ARBA" id="ARBA00022475"/>
    </source>
</evidence>
<feature type="transmembrane region" description="Helical" evidence="12">
    <location>
        <begin position="397"/>
        <end position="423"/>
    </location>
</feature>
<feature type="transmembrane region" description="Helical" evidence="12">
    <location>
        <begin position="494"/>
        <end position="513"/>
    </location>
</feature>
<feature type="transmembrane region" description="Helical" evidence="12">
    <location>
        <begin position="38"/>
        <end position="56"/>
    </location>
</feature>
<dbReference type="CDD" id="cd11493">
    <property type="entry name" value="SLC5sbd_NIS-like_u1"/>
    <property type="match status" value="1"/>
</dbReference>
<dbReference type="AlphaFoldDB" id="A0A0U2PJI7"/>
<evidence type="ECO:0000256" key="2">
    <source>
        <dbReference type="ARBA" id="ARBA00006434"/>
    </source>
</evidence>